<keyword evidence="12 15" id="KW-1133">Transmembrane helix</keyword>
<dbReference type="CDD" id="cd00371">
    <property type="entry name" value="HMA"/>
    <property type="match status" value="1"/>
</dbReference>
<dbReference type="Gene3D" id="3.40.1110.10">
    <property type="entry name" value="Calcium-transporting ATPase, cytoplasmic domain N"/>
    <property type="match status" value="1"/>
</dbReference>
<dbReference type="GO" id="GO:0005524">
    <property type="term" value="F:ATP binding"/>
    <property type="evidence" value="ECO:0007669"/>
    <property type="project" value="UniProtKB-UniRule"/>
</dbReference>
<dbReference type="PANTHER" id="PTHR43520:SF5">
    <property type="entry name" value="CATION-TRANSPORTING P-TYPE ATPASE-RELATED"/>
    <property type="match status" value="1"/>
</dbReference>
<accession>A0A8J7FRR5</accession>
<dbReference type="PROSITE" id="PS01229">
    <property type="entry name" value="COF_2"/>
    <property type="match status" value="1"/>
</dbReference>
<evidence type="ECO:0000256" key="1">
    <source>
        <dbReference type="ARBA" id="ARBA00004651"/>
    </source>
</evidence>
<name>A0A8J7FRR5_9NEIS</name>
<dbReference type="GO" id="GO:0005507">
    <property type="term" value="F:copper ion binding"/>
    <property type="evidence" value="ECO:0007669"/>
    <property type="project" value="TreeGrafter"/>
</dbReference>
<dbReference type="PRINTS" id="PR00119">
    <property type="entry name" value="CATATPASE"/>
</dbReference>
<keyword evidence="3" id="KW-0813">Transport</keyword>
<dbReference type="InterPro" id="IPR059000">
    <property type="entry name" value="ATPase_P-type_domA"/>
</dbReference>
<evidence type="ECO:0000313" key="17">
    <source>
        <dbReference type="EMBL" id="MBE9609696.1"/>
    </source>
</evidence>
<evidence type="ECO:0000256" key="5">
    <source>
        <dbReference type="ARBA" id="ARBA00022553"/>
    </source>
</evidence>
<feature type="transmembrane region" description="Helical" evidence="15">
    <location>
        <begin position="246"/>
        <end position="268"/>
    </location>
</feature>
<evidence type="ECO:0000256" key="9">
    <source>
        <dbReference type="ARBA" id="ARBA00022840"/>
    </source>
</evidence>
<dbReference type="PROSITE" id="PS50846">
    <property type="entry name" value="HMA_2"/>
    <property type="match status" value="1"/>
</dbReference>
<dbReference type="NCBIfam" id="TIGR01511">
    <property type="entry name" value="ATPase-IB1_Cu"/>
    <property type="match status" value="1"/>
</dbReference>
<dbReference type="GO" id="GO:0043682">
    <property type="term" value="F:P-type divalent copper transporter activity"/>
    <property type="evidence" value="ECO:0007669"/>
    <property type="project" value="TreeGrafter"/>
</dbReference>
<keyword evidence="10" id="KW-0460">Magnesium</keyword>
<comment type="similarity">
    <text evidence="2 15">Belongs to the cation transport ATPase (P-type) (TC 3.A.3) family. Type IB subfamily.</text>
</comment>
<evidence type="ECO:0000256" key="2">
    <source>
        <dbReference type="ARBA" id="ARBA00006024"/>
    </source>
</evidence>
<feature type="transmembrane region" description="Helical" evidence="15">
    <location>
        <begin position="274"/>
        <end position="292"/>
    </location>
</feature>
<dbReference type="InterPro" id="IPR001757">
    <property type="entry name" value="P_typ_ATPase"/>
</dbReference>
<evidence type="ECO:0000313" key="18">
    <source>
        <dbReference type="Proteomes" id="UP000604481"/>
    </source>
</evidence>
<comment type="caution">
    <text evidence="17">The sequence shown here is derived from an EMBL/GenBank/DDBJ whole genome shotgun (WGS) entry which is preliminary data.</text>
</comment>
<dbReference type="NCBIfam" id="TIGR01525">
    <property type="entry name" value="ATPase-IB_hvy"/>
    <property type="match status" value="1"/>
</dbReference>
<dbReference type="Pfam" id="PF00122">
    <property type="entry name" value="E1-E2_ATPase"/>
    <property type="match status" value="1"/>
</dbReference>
<dbReference type="InterPro" id="IPR027256">
    <property type="entry name" value="P-typ_ATPase_IB"/>
</dbReference>
<dbReference type="SUPFAM" id="SSF55008">
    <property type="entry name" value="HMA, heavy metal-associated domain"/>
    <property type="match status" value="1"/>
</dbReference>
<dbReference type="InterPro" id="IPR006121">
    <property type="entry name" value="HMA_dom"/>
</dbReference>
<dbReference type="Pfam" id="PF12156">
    <property type="entry name" value="ATPase-cat_bd"/>
    <property type="match status" value="1"/>
</dbReference>
<dbReference type="SUPFAM" id="SSF81653">
    <property type="entry name" value="Calcium ATPase, transduction domain A"/>
    <property type="match status" value="1"/>
</dbReference>
<dbReference type="InterPro" id="IPR023214">
    <property type="entry name" value="HAD_sf"/>
</dbReference>
<feature type="domain" description="HMA" evidence="16">
    <location>
        <begin position="93"/>
        <end position="159"/>
    </location>
</feature>
<feature type="transmembrane region" description="Helical" evidence="15">
    <location>
        <begin position="455"/>
        <end position="476"/>
    </location>
</feature>
<dbReference type="SUPFAM" id="SSF81665">
    <property type="entry name" value="Calcium ATPase, transmembrane domain M"/>
    <property type="match status" value="1"/>
</dbReference>
<evidence type="ECO:0000256" key="8">
    <source>
        <dbReference type="ARBA" id="ARBA00022741"/>
    </source>
</evidence>
<feature type="transmembrane region" description="Helical" evidence="15">
    <location>
        <begin position="430"/>
        <end position="449"/>
    </location>
</feature>
<dbReference type="InterPro" id="IPR023298">
    <property type="entry name" value="ATPase_P-typ_TM_dom_sf"/>
</dbReference>
<dbReference type="Gene3D" id="2.70.150.10">
    <property type="entry name" value="Calcium-transporting ATPase, cytoplasmic transduction domain A"/>
    <property type="match status" value="1"/>
</dbReference>
<keyword evidence="8 15" id="KW-0547">Nucleotide-binding</keyword>
<keyword evidence="4 15" id="KW-1003">Cell membrane</keyword>
<feature type="transmembrane region" description="Helical" evidence="15">
    <location>
        <begin position="785"/>
        <end position="802"/>
    </location>
</feature>
<dbReference type="GO" id="GO:0005886">
    <property type="term" value="C:plasma membrane"/>
    <property type="evidence" value="ECO:0007669"/>
    <property type="project" value="UniProtKB-SubCell"/>
</dbReference>
<keyword evidence="6 15" id="KW-0812">Transmembrane</keyword>
<dbReference type="Gene3D" id="3.30.70.100">
    <property type="match status" value="1"/>
</dbReference>
<evidence type="ECO:0000256" key="10">
    <source>
        <dbReference type="ARBA" id="ARBA00022842"/>
    </source>
</evidence>
<dbReference type="Gene3D" id="3.40.50.1000">
    <property type="entry name" value="HAD superfamily/HAD-like"/>
    <property type="match status" value="1"/>
</dbReference>
<feature type="transmembrane region" description="Helical" evidence="15">
    <location>
        <begin position="181"/>
        <end position="201"/>
    </location>
</feature>
<dbReference type="RefSeq" id="WP_194116221.1">
    <property type="nucleotide sequence ID" value="NZ_JADFUA010000005.1"/>
</dbReference>
<comment type="subcellular location">
    <subcellularLocation>
        <location evidence="1">Cell membrane</location>
        <topology evidence="1">Multi-pass membrane protein</topology>
    </subcellularLocation>
</comment>
<organism evidence="17 18">
    <name type="scientific">Chitinilyticum piscinae</name>
    <dbReference type="NCBI Taxonomy" id="2866724"/>
    <lineage>
        <taxon>Bacteria</taxon>
        <taxon>Pseudomonadati</taxon>
        <taxon>Pseudomonadota</taxon>
        <taxon>Betaproteobacteria</taxon>
        <taxon>Neisseriales</taxon>
        <taxon>Chitinibacteraceae</taxon>
        <taxon>Chitinilyticum</taxon>
    </lineage>
</organism>
<evidence type="ECO:0000256" key="15">
    <source>
        <dbReference type="RuleBase" id="RU362081"/>
    </source>
</evidence>
<evidence type="ECO:0000256" key="3">
    <source>
        <dbReference type="ARBA" id="ARBA00022448"/>
    </source>
</evidence>
<keyword evidence="14 15" id="KW-0472">Membrane</keyword>
<feature type="transmembrane region" description="Helical" evidence="15">
    <location>
        <begin position="213"/>
        <end position="234"/>
    </location>
</feature>
<evidence type="ECO:0000259" key="16">
    <source>
        <dbReference type="PROSITE" id="PS50846"/>
    </source>
</evidence>
<keyword evidence="9 15" id="KW-0067">ATP-binding</keyword>
<evidence type="ECO:0000256" key="7">
    <source>
        <dbReference type="ARBA" id="ARBA00022723"/>
    </source>
</evidence>
<protein>
    <submittedName>
        <fullName evidence="17">Heavy metal translocating P-type ATPase</fullName>
    </submittedName>
</protein>
<dbReference type="InterPro" id="IPR023299">
    <property type="entry name" value="ATPase_P-typ_cyto_dom_N"/>
</dbReference>
<dbReference type="InterPro" id="IPR036163">
    <property type="entry name" value="HMA_dom_sf"/>
</dbReference>
<evidence type="ECO:0000256" key="11">
    <source>
        <dbReference type="ARBA" id="ARBA00022967"/>
    </source>
</evidence>
<dbReference type="SUPFAM" id="SSF56784">
    <property type="entry name" value="HAD-like"/>
    <property type="match status" value="1"/>
</dbReference>
<dbReference type="AlphaFoldDB" id="A0A8J7FRR5"/>
<dbReference type="GO" id="GO:0016887">
    <property type="term" value="F:ATP hydrolysis activity"/>
    <property type="evidence" value="ECO:0007669"/>
    <property type="project" value="InterPro"/>
</dbReference>
<dbReference type="NCBIfam" id="TIGR01494">
    <property type="entry name" value="ATPase_P-type"/>
    <property type="match status" value="1"/>
</dbReference>
<evidence type="ECO:0000256" key="14">
    <source>
        <dbReference type="ARBA" id="ARBA00023136"/>
    </source>
</evidence>
<evidence type="ECO:0000256" key="12">
    <source>
        <dbReference type="ARBA" id="ARBA00022989"/>
    </source>
</evidence>
<keyword evidence="7 15" id="KW-0479">Metal-binding</keyword>
<dbReference type="CDD" id="cd02079">
    <property type="entry name" value="P-type_ATPase_HM"/>
    <property type="match status" value="1"/>
</dbReference>
<gene>
    <name evidence="17" type="ORF">INR99_10055</name>
</gene>
<keyword evidence="18" id="KW-1185">Reference proteome</keyword>
<dbReference type="PANTHER" id="PTHR43520">
    <property type="entry name" value="ATP7, ISOFORM B"/>
    <property type="match status" value="1"/>
</dbReference>
<dbReference type="Proteomes" id="UP000604481">
    <property type="component" value="Unassembled WGS sequence"/>
</dbReference>
<dbReference type="InterPro" id="IPR008250">
    <property type="entry name" value="ATPase_P-typ_transduc_dom_A_sf"/>
</dbReference>
<dbReference type="PROSITE" id="PS00154">
    <property type="entry name" value="ATPASE_E1_E2"/>
    <property type="match status" value="1"/>
</dbReference>
<sequence length="810" mass="87964">MSQAACFHCTEPVAETAKFPVNYREQTHPCCCAGCQAIAQTIIDSGLGRYYDDRTDAATQANPLPAEVLEQIRLYDDEAMQRNFVDQSGEASREAHLLLEGITCAACIWLNEQHIGRLQGVQLVSINYTTHRARIRWNPAQIKLSEILEAIAAIGYRATPYDHARAEAAWQKRHKQAQFRLWTAGLSMMQVMMFAVPVYLAEPGDIAPQWLLMMNWASMLLTLPVVLYSSWPFYQSAWRDLKARRAGMDLPVTVGVLAAFIASLPPLLSGRGEVYFDSVTMFVFLLLGGRYLEMRARQRAGAATERLVKLIPAFTHRLSETADGQRLEEYPVSQLRPGDRVVCRPGEIIPADGVIIEGQTEVNEALLTGESTPICKAVDDEVTGGASNLLSPITIRVSEVGDHTRLAAIVRLLDRAMQHKPRLAQLADRISGWFVLILLLVAAATWWFWHLHDPIHALPITVAVLVISCPCALSLATPAALVAATGHLATHGILSHRPDSLEDTAQITDIVFDKTGTLTLGQPALQEQIMLHGSPHHARELAAALEATSSHPLAKALQQEGCTPAQDITYLPGGGLTGLIDGEPYWIGHPDFIRANCPAPEPAPLPYGGTGTVVVLASATHWLALFILQDQLRENAAAAISRLQQLGLNVHLLSGDNRQTVEHVAGLLGISKHRAAASPEQKLDYVQKLQQSGRRVLMLGDGVNDAPVLAAAEVSMAMGSGVDISHAAGDMVLLNNQLTGVVTLLALARKTRSIIRQNLAWALLYNAAAIPLAACGYVTPWIASAGMAASSLLVVMNALRLTRARTGMQK</sequence>
<dbReference type="InterPro" id="IPR018303">
    <property type="entry name" value="ATPase_P-typ_P_site"/>
</dbReference>
<dbReference type="Pfam" id="PF00702">
    <property type="entry name" value="Hydrolase"/>
    <property type="match status" value="1"/>
</dbReference>
<evidence type="ECO:0000256" key="4">
    <source>
        <dbReference type="ARBA" id="ARBA00022475"/>
    </source>
</evidence>
<dbReference type="Pfam" id="PF00403">
    <property type="entry name" value="HMA"/>
    <property type="match status" value="1"/>
</dbReference>
<dbReference type="InterPro" id="IPR021993">
    <property type="entry name" value="ATPase-cat-bd"/>
</dbReference>
<dbReference type="InterPro" id="IPR036412">
    <property type="entry name" value="HAD-like_sf"/>
</dbReference>
<keyword evidence="5" id="KW-0597">Phosphoprotein</keyword>
<keyword evidence="13" id="KW-0406">Ion transport</keyword>
<evidence type="ECO:0000256" key="6">
    <source>
        <dbReference type="ARBA" id="ARBA00022692"/>
    </source>
</evidence>
<reference evidence="17 18" key="1">
    <citation type="submission" date="2020-10" db="EMBL/GenBank/DDBJ databases">
        <title>The genome sequence of Chitinilyticum litopenaei 4Y14.</title>
        <authorList>
            <person name="Liu Y."/>
        </authorList>
    </citation>
    <scope>NUCLEOTIDE SEQUENCE [LARGE SCALE GENOMIC DNA]</scope>
    <source>
        <strain evidence="17 18">4Y14</strain>
    </source>
</reference>
<dbReference type="EMBL" id="JADFUA010000005">
    <property type="protein sequence ID" value="MBE9609696.1"/>
    <property type="molecule type" value="Genomic_DNA"/>
</dbReference>
<evidence type="ECO:0000256" key="13">
    <source>
        <dbReference type="ARBA" id="ARBA00023065"/>
    </source>
</evidence>
<dbReference type="GO" id="GO:0055070">
    <property type="term" value="P:copper ion homeostasis"/>
    <property type="evidence" value="ECO:0007669"/>
    <property type="project" value="TreeGrafter"/>
</dbReference>
<keyword evidence="11" id="KW-1278">Translocase</keyword>
<proteinExistence type="inferred from homology"/>
<feature type="transmembrane region" description="Helical" evidence="15">
    <location>
        <begin position="759"/>
        <end position="779"/>
    </location>
</feature>